<keyword evidence="1" id="KW-0732">Signal</keyword>
<dbReference type="SUPFAM" id="SSF49695">
    <property type="entry name" value="gamma-Crystallin-like"/>
    <property type="match status" value="1"/>
</dbReference>
<accession>A0ABU1Z183</accession>
<dbReference type="Proteomes" id="UP001180715">
    <property type="component" value="Unassembled WGS sequence"/>
</dbReference>
<keyword evidence="3" id="KW-1185">Reference proteome</keyword>
<dbReference type="RefSeq" id="WP_377649102.1">
    <property type="nucleotide sequence ID" value="NZ_JAVDXX010000001.1"/>
</dbReference>
<feature type="chain" id="PRO_5045763674" description="Peptidase inhibitor family I36" evidence="1">
    <location>
        <begin position="26"/>
        <end position="119"/>
    </location>
</feature>
<organism evidence="2 3">
    <name type="scientific">Pseudoglutamicibacter albus</name>
    <dbReference type="NCBI Taxonomy" id="98671"/>
    <lineage>
        <taxon>Bacteria</taxon>
        <taxon>Bacillati</taxon>
        <taxon>Actinomycetota</taxon>
        <taxon>Actinomycetes</taxon>
        <taxon>Micrococcales</taxon>
        <taxon>Micrococcaceae</taxon>
        <taxon>Pseudoglutamicibacter</taxon>
    </lineage>
</organism>
<dbReference type="Gene3D" id="2.60.20.10">
    <property type="entry name" value="Crystallins"/>
    <property type="match status" value="1"/>
</dbReference>
<protein>
    <recommendedName>
        <fullName evidence="4">Peptidase inhibitor family I36</fullName>
    </recommendedName>
</protein>
<evidence type="ECO:0008006" key="4">
    <source>
        <dbReference type="Google" id="ProtNLM"/>
    </source>
</evidence>
<evidence type="ECO:0000313" key="2">
    <source>
        <dbReference type="EMBL" id="MDR7294203.1"/>
    </source>
</evidence>
<dbReference type="Pfam" id="PF03995">
    <property type="entry name" value="Inhibitor_I36"/>
    <property type="match status" value="1"/>
</dbReference>
<evidence type="ECO:0000256" key="1">
    <source>
        <dbReference type="SAM" id="SignalP"/>
    </source>
</evidence>
<comment type="caution">
    <text evidence="2">The sequence shown here is derived from an EMBL/GenBank/DDBJ whole genome shotgun (WGS) entry which is preliminary data.</text>
</comment>
<reference evidence="2" key="1">
    <citation type="submission" date="2023-07" db="EMBL/GenBank/DDBJ databases">
        <title>Sequencing the genomes of 1000 actinobacteria strains.</title>
        <authorList>
            <person name="Klenk H.-P."/>
        </authorList>
    </citation>
    <scope>NUCLEOTIDE SEQUENCE</scope>
    <source>
        <strain evidence="2">DSM 13068</strain>
    </source>
</reference>
<feature type="signal peptide" evidence="1">
    <location>
        <begin position="1"/>
        <end position="25"/>
    </location>
</feature>
<gene>
    <name evidence="2" type="ORF">J2S67_001471</name>
</gene>
<dbReference type="EMBL" id="JAVDXX010000001">
    <property type="protein sequence ID" value="MDR7294203.1"/>
    <property type="molecule type" value="Genomic_DNA"/>
</dbReference>
<evidence type="ECO:0000313" key="3">
    <source>
        <dbReference type="Proteomes" id="UP001180715"/>
    </source>
</evidence>
<proteinExistence type="predicted"/>
<sequence>MEMKKLCAALAVVAAGIGFAQPAQAAAKDCGTNLACLFEHRDFGGLLGSRRAGLKVMNLSSGANDKMSSWMNRTSRNAAWYEHADGKGKCYTMRQNSIQNSIGWFANDTATSWRTDRGC</sequence>
<dbReference type="InterPro" id="IPR011024">
    <property type="entry name" value="G_crystallin-like"/>
</dbReference>
<name>A0ABU1Z183_9MICC</name>